<accession>A0A0H4P9H8</accession>
<keyword evidence="1" id="KW-0732">Signal</keyword>
<evidence type="ECO:0000313" key="2">
    <source>
        <dbReference type="EMBL" id="AKP51131.1"/>
    </source>
</evidence>
<dbReference type="KEGG" id="camu:CA2015_1696"/>
<dbReference type="EMBL" id="CP012040">
    <property type="protein sequence ID" value="AKP51131.1"/>
    <property type="molecule type" value="Genomic_DNA"/>
</dbReference>
<dbReference type="OrthoDB" id="1114031at2"/>
<dbReference type="RefSeq" id="WP_048641500.1">
    <property type="nucleotide sequence ID" value="NZ_CAXBGM010000024.1"/>
</dbReference>
<dbReference type="PROSITE" id="PS51257">
    <property type="entry name" value="PROKAR_LIPOPROTEIN"/>
    <property type="match status" value="1"/>
</dbReference>
<evidence type="ECO:0000256" key="1">
    <source>
        <dbReference type="SAM" id="SignalP"/>
    </source>
</evidence>
<name>A0A0H4P9H8_9BACT</name>
<feature type="signal peptide" evidence="1">
    <location>
        <begin position="1"/>
        <end position="25"/>
    </location>
</feature>
<proteinExistence type="predicted"/>
<gene>
    <name evidence="2" type="ORF">CA2015_1696</name>
</gene>
<sequence>MNNPKKYLFNSLAIALLITAVSCVTSDHEDMAPTAKSIPSEEISGMMGLMEEVDLMVMSAMQQNLSQQRLVPLLDELSCPGTIITRDDKKGEIKIDFGNGCVSNRGMEKQGNLTIYYSGGFLSKGSQLTIDFENFSLNGHQMQGQRKLENLGYDPIKKSLRFSSVMTDFKLVNLEGQAFNLNQNYIRDLEISTDSDGFRIYLQGSGSLSTENYITAKFEIVRPLKYMQECIESGIADPIEGSLEISSGTEYSTILNFESEGCSSI</sequence>
<dbReference type="Proteomes" id="UP000036520">
    <property type="component" value="Chromosome"/>
</dbReference>
<keyword evidence="3" id="KW-1185">Reference proteome</keyword>
<reference evidence="2 3" key="1">
    <citation type="submission" date="2015-07" db="EMBL/GenBank/DDBJ databases">
        <authorList>
            <person name="Kim K.M."/>
        </authorList>
    </citation>
    <scope>NUCLEOTIDE SEQUENCE [LARGE SCALE GENOMIC DNA]</scope>
    <source>
        <strain evidence="2 3">KCTC 12363</strain>
    </source>
</reference>
<protein>
    <recommendedName>
        <fullName evidence="4">Lipoprotein</fullName>
    </recommendedName>
</protein>
<dbReference type="AlphaFoldDB" id="A0A0H4P9H8"/>
<evidence type="ECO:0000313" key="3">
    <source>
        <dbReference type="Proteomes" id="UP000036520"/>
    </source>
</evidence>
<evidence type="ECO:0008006" key="4">
    <source>
        <dbReference type="Google" id="ProtNLM"/>
    </source>
</evidence>
<feature type="chain" id="PRO_5005208635" description="Lipoprotein" evidence="1">
    <location>
        <begin position="26"/>
        <end position="265"/>
    </location>
</feature>
<organism evidence="2 3">
    <name type="scientific">Cyclobacterium amurskyense</name>
    <dbReference type="NCBI Taxonomy" id="320787"/>
    <lineage>
        <taxon>Bacteria</taxon>
        <taxon>Pseudomonadati</taxon>
        <taxon>Bacteroidota</taxon>
        <taxon>Cytophagia</taxon>
        <taxon>Cytophagales</taxon>
        <taxon>Cyclobacteriaceae</taxon>
        <taxon>Cyclobacterium</taxon>
    </lineage>
</organism>